<evidence type="ECO:0000313" key="1">
    <source>
        <dbReference type="EMBL" id="HIT95002.1"/>
    </source>
</evidence>
<accession>A0A9D1H8L0</accession>
<gene>
    <name evidence="1" type="ORF">IAC43_07430</name>
</gene>
<evidence type="ECO:0000313" key="2">
    <source>
        <dbReference type="Proteomes" id="UP000824160"/>
    </source>
</evidence>
<organism evidence="1 2">
    <name type="scientific">Candidatus Faecivivens stercoripullorum</name>
    <dbReference type="NCBI Taxonomy" id="2840805"/>
    <lineage>
        <taxon>Bacteria</taxon>
        <taxon>Bacillati</taxon>
        <taxon>Bacillota</taxon>
        <taxon>Clostridia</taxon>
        <taxon>Eubacteriales</taxon>
        <taxon>Oscillospiraceae</taxon>
        <taxon>Oscillospiraceae incertae sedis</taxon>
        <taxon>Candidatus Faecivivens</taxon>
    </lineage>
</organism>
<dbReference type="AlphaFoldDB" id="A0A9D1H8L0"/>
<dbReference type="EMBL" id="DVLW01000203">
    <property type="protein sequence ID" value="HIT95002.1"/>
    <property type="molecule type" value="Genomic_DNA"/>
</dbReference>
<name>A0A9D1H8L0_9FIRM</name>
<sequence>MKGFVRKNQLLSLCGLNCGLCTMRIGDYCGGCGNGNQSCAIARCSLAHDGVEYCFECREFPCEKYRDAGQYDSFITHRRQMDDLALAARDGIEAYNVVQREKVEILHRLLSEYNDGRKKTLFSLAVNLMELPDLQWAMALIDTQDNAGTMPQKDRAKLAAGILQQIADERKLVLKLNRKK</sequence>
<protein>
    <submittedName>
        <fullName evidence="1">DUF3795 domain-containing protein</fullName>
    </submittedName>
</protein>
<reference evidence="1" key="1">
    <citation type="submission" date="2020-10" db="EMBL/GenBank/DDBJ databases">
        <authorList>
            <person name="Gilroy R."/>
        </authorList>
    </citation>
    <scope>NUCLEOTIDE SEQUENCE</scope>
    <source>
        <strain evidence="1">ChiBcec7-5410</strain>
    </source>
</reference>
<proteinExistence type="predicted"/>
<comment type="caution">
    <text evidence="1">The sequence shown here is derived from an EMBL/GenBank/DDBJ whole genome shotgun (WGS) entry which is preliminary data.</text>
</comment>
<dbReference type="Proteomes" id="UP000824160">
    <property type="component" value="Unassembled WGS sequence"/>
</dbReference>
<reference evidence="1" key="2">
    <citation type="journal article" date="2021" name="PeerJ">
        <title>Extensive microbial diversity within the chicken gut microbiome revealed by metagenomics and culture.</title>
        <authorList>
            <person name="Gilroy R."/>
            <person name="Ravi A."/>
            <person name="Getino M."/>
            <person name="Pursley I."/>
            <person name="Horton D.L."/>
            <person name="Alikhan N.F."/>
            <person name="Baker D."/>
            <person name="Gharbi K."/>
            <person name="Hall N."/>
            <person name="Watson M."/>
            <person name="Adriaenssens E.M."/>
            <person name="Foster-Nyarko E."/>
            <person name="Jarju S."/>
            <person name="Secka A."/>
            <person name="Antonio M."/>
            <person name="Oren A."/>
            <person name="Chaudhuri R.R."/>
            <person name="La Ragione R."/>
            <person name="Hildebrand F."/>
            <person name="Pallen M.J."/>
        </authorList>
    </citation>
    <scope>NUCLEOTIDE SEQUENCE</scope>
    <source>
        <strain evidence="1">ChiBcec7-5410</strain>
    </source>
</reference>